<keyword evidence="1" id="KW-0645">Protease</keyword>
<gene>
    <name evidence="5" type="ORF">FGO68_gene15747</name>
</gene>
<dbReference type="InterPro" id="IPR051458">
    <property type="entry name" value="Cyt/Met_Dipeptidase"/>
</dbReference>
<keyword evidence="6" id="KW-1185">Reference proteome</keyword>
<dbReference type="GO" id="GO:0046872">
    <property type="term" value="F:metal ion binding"/>
    <property type="evidence" value="ECO:0007669"/>
    <property type="project" value="UniProtKB-KW"/>
</dbReference>
<feature type="domain" description="Peptidase M20 dimerisation" evidence="4">
    <location>
        <begin position="210"/>
        <end position="371"/>
    </location>
</feature>
<dbReference type="PANTHER" id="PTHR43270">
    <property type="entry name" value="BETA-ALA-HIS DIPEPTIDASE"/>
    <property type="match status" value="1"/>
</dbReference>
<keyword evidence="2" id="KW-0479">Metal-binding</keyword>
<dbReference type="GO" id="GO:0008233">
    <property type="term" value="F:peptidase activity"/>
    <property type="evidence" value="ECO:0007669"/>
    <property type="project" value="UniProtKB-KW"/>
</dbReference>
<keyword evidence="3" id="KW-0378">Hydrolase</keyword>
<evidence type="ECO:0000259" key="4">
    <source>
        <dbReference type="Pfam" id="PF07687"/>
    </source>
</evidence>
<accession>A0A8J8NSU6</accession>
<dbReference type="AlphaFoldDB" id="A0A8J8NSU6"/>
<sequence>MESTSDTTKVIDYVKEQFFGHYLEGLKEFVRIPSLAPLYDPKWQENGHLYRQCDHLESFAKAQNIKGCTITPIKDAGRSPFLIVNVEPSDPANTNCVLLYGHMDKQPFGEGWVTDPCDPVIKDGKMWGRGSVDDGYAFFSAVLAIKACQENGLSHPRCVITIEGSEEGEIDDLLYYIQSYKHLMGHPNMVICLDAGASSTDCLSITSTLRGYLDFDVKVRVADNNMHSGIASGICPNPFHIMMTLLQRLQDFKTQQLIDELQVQIPEHRIHECHSIANKLPLLSKSLPMLDQVKSQGYKEGVSKEEENYALIINNSWRPSLSVTGFEGLPPFEKAGNVIYKELKMRCSLRLPPGLTAKAAAEIVRGKLTEKRDDETYNAQIDVIIGEGGNGFDAPKLPDLIHDKFNASHKSVFGDENLPMFIGCGGSIPFMEVFEQNFPGTQFLLTGCGFLDCNAHSANENLDLDYCRKLTTVVSLLLSKM</sequence>
<dbReference type="EMBL" id="RRYP01008743">
    <property type="protein sequence ID" value="TNV79570.1"/>
    <property type="molecule type" value="Genomic_DNA"/>
</dbReference>
<evidence type="ECO:0000256" key="2">
    <source>
        <dbReference type="ARBA" id="ARBA00022723"/>
    </source>
</evidence>
<dbReference type="InterPro" id="IPR002933">
    <property type="entry name" value="Peptidase_M20"/>
</dbReference>
<evidence type="ECO:0000313" key="6">
    <source>
        <dbReference type="Proteomes" id="UP000785679"/>
    </source>
</evidence>
<proteinExistence type="predicted"/>
<dbReference type="Pfam" id="PF01546">
    <property type="entry name" value="Peptidase_M20"/>
    <property type="match status" value="1"/>
</dbReference>
<dbReference type="InterPro" id="IPR011650">
    <property type="entry name" value="Peptidase_M20_dimer"/>
</dbReference>
<dbReference type="Proteomes" id="UP000785679">
    <property type="component" value="Unassembled WGS sequence"/>
</dbReference>
<dbReference type="Pfam" id="PF07687">
    <property type="entry name" value="M20_dimer"/>
    <property type="match status" value="1"/>
</dbReference>
<evidence type="ECO:0000313" key="5">
    <source>
        <dbReference type="EMBL" id="TNV79570.1"/>
    </source>
</evidence>
<name>A0A8J8NSU6_HALGN</name>
<dbReference type="Gene3D" id="3.30.70.360">
    <property type="match status" value="1"/>
</dbReference>
<organism evidence="5 6">
    <name type="scientific">Halteria grandinella</name>
    <dbReference type="NCBI Taxonomy" id="5974"/>
    <lineage>
        <taxon>Eukaryota</taxon>
        <taxon>Sar</taxon>
        <taxon>Alveolata</taxon>
        <taxon>Ciliophora</taxon>
        <taxon>Intramacronucleata</taxon>
        <taxon>Spirotrichea</taxon>
        <taxon>Stichotrichia</taxon>
        <taxon>Sporadotrichida</taxon>
        <taxon>Halteriidae</taxon>
        <taxon>Halteria</taxon>
    </lineage>
</organism>
<dbReference type="PANTHER" id="PTHR43270:SF4">
    <property type="entry name" value="CARNOSINE DIPEPTIDASE 2, ISOFORM A"/>
    <property type="match status" value="1"/>
</dbReference>
<evidence type="ECO:0000256" key="1">
    <source>
        <dbReference type="ARBA" id="ARBA00022670"/>
    </source>
</evidence>
<dbReference type="GO" id="GO:0006508">
    <property type="term" value="P:proteolysis"/>
    <property type="evidence" value="ECO:0007669"/>
    <property type="project" value="UniProtKB-KW"/>
</dbReference>
<evidence type="ECO:0000256" key="3">
    <source>
        <dbReference type="ARBA" id="ARBA00022801"/>
    </source>
</evidence>
<dbReference type="OrthoDB" id="7832001at2759"/>
<comment type="caution">
    <text evidence="5">The sequence shown here is derived from an EMBL/GenBank/DDBJ whole genome shotgun (WGS) entry which is preliminary data.</text>
</comment>
<dbReference type="SUPFAM" id="SSF53187">
    <property type="entry name" value="Zn-dependent exopeptidases"/>
    <property type="match status" value="1"/>
</dbReference>
<reference evidence="5" key="1">
    <citation type="submission" date="2019-06" db="EMBL/GenBank/DDBJ databases">
        <authorList>
            <person name="Zheng W."/>
        </authorList>
    </citation>
    <scope>NUCLEOTIDE SEQUENCE</scope>
    <source>
        <strain evidence="5">QDHG01</strain>
    </source>
</reference>
<dbReference type="Gene3D" id="3.40.630.10">
    <property type="entry name" value="Zn peptidases"/>
    <property type="match status" value="1"/>
</dbReference>
<protein>
    <recommendedName>
        <fullName evidence="4">Peptidase M20 dimerisation domain-containing protein</fullName>
    </recommendedName>
</protein>